<proteinExistence type="inferred from homology"/>
<organism evidence="8 9">
    <name type="scientific">Amphibalanus amphitrite</name>
    <name type="common">Striped barnacle</name>
    <name type="synonym">Balanus amphitrite</name>
    <dbReference type="NCBI Taxonomy" id="1232801"/>
    <lineage>
        <taxon>Eukaryota</taxon>
        <taxon>Metazoa</taxon>
        <taxon>Ecdysozoa</taxon>
        <taxon>Arthropoda</taxon>
        <taxon>Crustacea</taxon>
        <taxon>Multicrustacea</taxon>
        <taxon>Cirripedia</taxon>
        <taxon>Thoracica</taxon>
        <taxon>Thoracicalcarea</taxon>
        <taxon>Balanomorpha</taxon>
        <taxon>Balanoidea</taxon>
        <taxon>Balanidae</taxon>
        <taxon>Amphibalaninae</taxon>
        <taxon>Amphibalanus</taxon>
    </lineage>
</organism>
<reference evidence="8 9" key="1">
    <citation type="submission" date="2019-07" db="EMBL/GenBank/DDBJ databases">
        <title>Draft genome assembly of a fouling barnacle, Amphibalanus amphitrite (Darwin, 1854): The first reference genome for Thecostraca.</title>
        <authorList>
            <person name="Kim W."/>
        </authorList>
    </citation>
    <scope>NUCLEOTIDE SEQUENCE [LARGE SCALE GENOMIC DNA]</scope>
    <source>
        <strain evidence="8">SNU_AA5</strain>
        <tissue evidence="8">Soma without cirri and trophi</tissue>
    </source>
</reference>
<dbReference type="PANTHER" id="PTHR46138">
    <property type="entry name" value="PROTEIN DR1"/>
    <property type="match status" value="1"/>
</dbReference>
<dbReference type="InterPro" id="IPR042225">
    <property type="entry name" value="Ncb2"/>
</dbReference>
<evidence type="ECO:0000313" key="8">
    <source>
        <dbReference type="EMBL" id="KAF0296415.1"/>
    </source>
</evidence>
<evidence type="ECO:0000256" key="6">
    <source>
        <dbReference type="ARBA" id="ARBA00032651"/>
    </source>
</evidence>
<comment type="subcellular location">
    <subcellularLocation>
        <location evidence="1">Nucleus</location>
    </subcellularLocation>
</comment>
<dbReference type="FunFam" id="1.10.20.10:FF:000019">
    <property type="entry name" value="Negative cofactor 2 beta"/>
    <property type="match status" value="1"/>
</dbReference>
<evidence type="ECO:0000256" key="4">
    <source>
        <dbReference type="ARBA" id="ARBA00023242"/>
    </source>
</evidence>
<dbReference type="InterPro" id="IPR003958">
    <property type="entry name" value="CBFA_NFYB_domain"/>
</dbReference>
<evidence type="ECO:0000313" key="9">
    <source>
        <dbReference type="Proteomes" id="UP000440578"/>
    </source>
</evidence>
<dbReference type="GO" id="GO:0000122">
    <property type="term" value="P:negative regulation of transcription by RNA polymerase II"/>
    <property type="evidence" value="ECO:0007669"/>
    <property type="project" value="InterPro"/>
</dbReference>
<dbReference type="GO" id="GO:0046982">
    <property type="term" value="F:protein heterodimerization activity"/>
    <property type="evidence" value="ECO:0007669"/>
    <property type="project" value="InterPro"/>
</dbReference>
<evidence type="ECO:0000256" key="3">
    <source>
        <dbReference type="ARBA" id="ARBA00018742"/>
    </source>
</evidence>
<name>A0A6A4VQC2_AMPAM</name>
<dbReference type="AlphaFoldDB" id="A0A6A4VQC2"/>
<dbReference type="GO" id="GO:0017054">
    <property type="term" value="C:negative cofactor 2 complex"/>
    <property type="evidence" value="ECO:0007669"/>
    <property type="project" value="InterPro"/>
</dbReference>
<keyword evidence="9" id="KW-1185">Reference proteome</keyword>
<sequence length="192" mass="22025">MELILFGEQEQSHVGSTLCKMATNDPSEDELSIPRASMNKMIKEVLPRIRVANESRELILNCCKEFILLVSSEANAVCNEQNRRTINPDHVLTGLDKLGFSDYRQAVEEVARQCKDITAKRRRQSTRLENLGIPEEELLRQQQELFARARHEQMLADQQHLQQISQLQTDAEMHAAMRSAMVHSSDEDDDYS</sequence>
<protein>
    <recommendedName>
        <fullName evidence="3">Protein Dr1</fullName>
    </recommendedName>
    <alternativeName>
        <fullName evidence="6">Down-regulator of transcription 1</fullName>
    </alternativeName>
    <alternativeName>
        <fullName evidence="5">Negative cofactor 2-beta</fullName>
    </alternativeName>
</protein>
<dbReference type="InterPro" id="IPR009072">
    <property type="entry name" value="Histone-fold"/>
</dbReference>
<dbReference type="Pfam" id="PF00808">
    <property type="entry name" value="CBFD_NFYB_HMF"/>
    <property type="match status" value="1"/>
</dbReference>
<evidence type="ECO:0000259" key="7">
    <source>
        <dbReference type="Pfam" id="PF00808"/>
    </source>
</evidence>
<comment type="similarity">
    <text evidence="2">Belongs to the NC2 beta/DR1 family.</text>
</comment>
<dbReference type="EMBL" id="VIIS01001563">
    <property type="protein sequence ID" value="KAF0296415.1"/>
    <property type="molecule type" value="Genomic_DNA"/>
</dbReference>
<dbReference type="GO" id="GO:0051123">
    <property type="term" value="P:RNA polymerase II preinitiation complex assembly"/>
    <property type="evidence" value="ECO:0007669"/>
    <property type="project" value="TreeGrafter"/>
</dbReference>
<evidence type="ECO:0000256" key="2">
    <source>
        <dbReference type="ARBA" id="ARBA00009245"/>
    </source>
</evidence>
<dbReference type="Proteomes" id="UP000440578">
    <property type="component" value="Unassembled WGS sequence"/>
</dbReference>
<evidence type="ECO:0000256" key="5">
    <source>
        <dbReference type="ARBA" id="ARBA00030451"/>
    </source>
</evidence>
<dbReference type="CDD" id="cd22905">
    <property type="entry name" value="HFD_Dr1"/>
    <property type="match status" value="1"/>
</dbReference>
<evidence type="ECO:0000256" key="1">
    <source>
        <dbReference type="ARBA" id="ARBA00004123"/>
    </source>
</evidence>
<feature type="domain" description="Transcription factor CBF/NF-Y/archaeal histone" evidence="7">
    <location>
        <begin position="32"/>
        <end position="93"/>
    </location>
</feature>
<dbReference type="OrthoDB" id="601405at2759"/>
<comment type="caution">
    <text evidence="8">The sequence shown here is derived from an EMBL/GenBank/DDBJ whole genome shotgun (WGS) entry which is preliminary data.</text>
</comment>
<dbReference type="Gene3D" id="1.10.20.10">
    <property type="entry name" value="Histone, subunit A"/>
    <property type="match status" value="1"/>
</dbReference>
<accession>A0A6A4VQC2</accession>
<keyword evidence="4" id="KW-0539">Nucleus</keyword>
<dbReference type="PANTHER" id="PTHR46138:SF1">
    <property type="entry name" value="PROTEIN DR1"/>
    <property type="match status" value="1"/>
</dbReference>
<gene>
    <name evidence="8" type="primary">NC2beta_0</name>
    <name evidence="8" type="ORF">FJT64_006148</name>
</gene>
<dbReference type="GO" id="GO:0016251">
    <property type="term" value="F:RNA polymerase II general transcription initiation factor activity"/>
    <property type="evidence" value="ECO:0007669"/>
    <property type="project" value="TreeGrafter"/>
</dbReference>
<dbReference type="SUPFAM" id="SSF47113">
    <property type="entry name" value="Histone-fold"/>
    <property type="match status" value="1"/>
</dbReference>
<dbReference type="GO" id="GO:0017025">
    <property type="term" value="F:TBP-class protein binding"/>
    <property type="evidence" value="ECO:0007669"/>
    <property type="project" value="TreeGrafter"/>
</dbReference>